<feature type="region of interest" description="Disordered" evidence="1">
    <location>
        <begin position="47"/>
        <end position="70"/>
    </location>
</feature>
<dbReference type="RefSeq" id="WP_380049863.1">
    <property type="nucleotide sequence ID" value="NZ_JBHSOH010000015.1"/>
</dbReference>
<accession>A0ABW1DLE4</accession>
<sequence length="70" mass="7998">MTKVYVRATHIQTSVPTRVLGPFDTEQEAWNAVAAVEGRKLSWERTKRGSMVSTPHTRWMTESVESSFED</sequence>
<proteinExistence type="predicted"/>
<protein>
    <recommendedName>
        <fullName evidence="4">SPOR domain-containing protein</fullName>
    </recommendedName>
</protein>
<evidence type="ECO:0008006" key="4">
    <source>
        <dbReference type="Google" id="ProtNLM"/>
    </source>
</evidence>
<evidence type="ECO:0000256" key="1">
    <source>
        <dbReference type="SAM" id="MobiDB-lite"/>
    </source>
</evidence>
<dbReference type="Proteomes" id="UP001595979">
    <property type="component" value="Unassembled WGS sequence"/>
</dbReference>
<evidence type="ECO:0000313" key="3">
    <source>
        <dbReference type="Proteomes" id="UP001595979"/>
    </source>
</evidence>
<reference evidence="3" key="1">
    <citation type="journal article" date="2019" name="Int. J. Syst. Evol. Microbiol.">
        <title>The Global Catalogue of Microorganisms (GCM) 10K type strain sequencing project: providing services to taxonomists for standard genome sequencing and annotation.</title>
        <authorList>
            <consortium name="The Broad Institute Genomics Platform"/>
            <consortium name="The Broad Institute Genome Sequencing Center for Infectious Disease"/>
            <person name="Wu L."/>
            <person name="Ma J."/>
        </authorList>
    </citation>
    <scope>NUCLEOTIDE SEQUENCE [LARGE SCALE GENOMIC DNA]</scope>
    <source>
        <strain evidence="3">CGMCC 1.15053</strain>
    </source>
</reference>
<comment type="caution">
    <text evidence="2">The sequence shown here is derived from an EMBL/GenBank/DDBJ whole genome shotgun (WGS) entry which is preliminary data.</text>
</comment>
<evidence type="ECO:0000313" key="2">
    <source>
        <dbReference type="EMBL" id="MFC5849124.1"/>
    </source>
</evidence>
<organism evidence="2 3">
    <name type="scientific">Deinococcus petrolearius</name>
    <dbReference type="NCBI Taxonomy" id="1751295"/>
    <lineage>
        <taxon>Bacteria</taxon>
        <taxon>Thermotogati</taxon>
        <taxon>Deinococcota</taxon>
        <taxon>Deinococci</taxon>
        <taxon>Deinococcales</taxon>
        <taxon>Deinococcaceae</taxon>
        <taxon>Deinococcus</taxon>
    </lineage>
</organism>
<gene>
    <name evidence="2" type="ORF">ACFPQ6_12480</name>
</gene>
<dbReference type="EMBL" id="JBHSOH010000015">
    <property type="protein sequence ID" value="MFC5849124.1"/>
    <property type="molecule type" value="Genomic_DNA"/>
</dbReference>
<name>A0ABW1DLE4_9DEIO</name>
<keyword evidence="3" id="KW-1185">Reference proteome</keyword>